<reference evidence="6" key="1">
    <citation type="journal article" date="2019" name="Mol. Biol. Evol.">
        <title>Blast fungal genomes show frequent chromosomal changes, gene gains and losses, and effector gene turnover.</title>
        <authorList>
            <person name="Gomez Luciano L.B."/>
            <person name="Jason Tsai I."/>
            <person name="Chuma I."/>
            <person name="Tosa Y."/>
            <person name="Chen Y.H."/>
            <person name="Li J.Y."/>
            <person name="Li M.Y."/>
            <person name="Jade Lu M.Y."/>
            <person name="Nakayashiki H."/>
            <person name="Li W.H."/>
        </authorList>
    </citation>
    <scope>NUCLEOTIDE SEQUENCE</scope>
    <source>
        <strain evidence="6">NI907</strain>
    </source>
</reference>
<evidence type="ECO:0000259" key="4">
    <source>
        <dbReference type="SMART" id="SM00322"/>
    </source>
</evidence>
<evidence type="ECO:0000256" key="2">
    <source>
        <dbReference type="PROSITE-ProRule" id="PRU00117"/>
    </source>
</evidence>
<evidence type="ECO:0000256" key="1">
    <source>
        <dbReference type="ARBA" id="ARBA00022737"/>
    </source>
</evidence>
<feature type="domain" description="K Homology" evidence="4">
    <location>
        <begin position="838"/>
        <end position="909"/>
    </location>
</feature>
<gene>
    <name evidence="6" type="ORF">PgNI_00912</name>
</gene>
<dbReference type="CDD" id="cd22449">
    <property type="entry name" value="KH-I_ScSCP160_rpt4"/>
    <property type="match status" value="1"/>
</dbReference>
<feature type="domain" description="K Homology" evidence="4">
    <location>
        <begin position="675"/>
        <end position="738"/>
    </location>
</feature>
<dbReference type="KEGG" id="pgri:PgNI_00912"/>
<dbReference type="PANTHER" id="PTHR10627">
    <property type="entry name" value="SCP160"/>
    <property type="match status" value="1"/>
</dbReference>
<feature type="region of interest" description="Disordered" evidence="3">
    <location>
        <begin position="784"/>
        <end position="819"/>
    </location>
</feature>
<keyword evidence="2" id="KW-0694">RNA-binding</keyword>
<name>A0A6P8BHJ6_PYRGI</name>
<sequence length="1257" mass="138030">MSSATASDRVDFDQSTSLADQLRQKHTVTIEDAEDPDLPVPTLKQKSEYGQSKSLDTKSHELFPELGGPKKANSGVAPIWNAKGPTDGNNVHGGSYANGGSETSKGGPPSLSIPGRNVAHVLLEPQQVMPRSQLKRPIPDILKDLNRKSRANVSMVTAPNGRLRFEATGPSDVANQALRDLVQQIGAKQTVTVSVPQSVRPHIIGKQGSTIKSLQERTGARIQLPKDNNAQPVDDDDEAMVDVMIEGNAVSARAAQDAILNIAKERSANVTTKLKNIPAEFYPFLSRALQLGDDVVVRIPPHQPFTAQPPPPTTIGQRPTFNPAPVENLIQLAGDRAAVQSARAEIERIAEQLHQQLELEQASIQRGRHQFIIGERGLPAEEFFNETGCTIVMPVDGEDDVVTIIGPPNKVQNGMERAMDLAMNMQMSNLDISRFHRQAPGGASAHARNVTRYLRQRREIQRLEEQHNTHINTPYTQDGALPWELYARDGKNAIRAQSEIKGLVDSHPPSRMATIPVDPFFHTYLKKEVNKSLKEMYGVNMVVPETSEAGAPVLLVFEEVAPFDAPYQVPRNAPSQSDIRQFQEGLRAAEKHLLDIIRQQEEILTHPIEVPQKFHEKLKRFIKAEQQKRPEDQIPLRVSSIGQTVILRGPKTPVEKLAAKINAWVAQETEDEKERGFTLDFDFPQKFANHLIGKGGSNIKELKERFDVDIQVDNGKVEVKGPKAKAEAAKSHILSLGRQLADETTHVLKIDPKFHRELIGAQGAQINRLQTRYKVLIFFPRSAKPAKDDDSAGDAGSEAGAKPRRQQAPDEVIIRGPKRGADEARDEILSLVQYLRDNSFTATITVQQKQLPHFIGSGGSNMDALRQQTGAKIDIPNGRDTPDSTVEILIKGTKSQVAAAKKILEEKKSVFDDTVVREVEVDRKFHKSLIGPGGSTLRDIVVAAGGSDDRRELARTVRFPKQDSEGNTIKIEGRTEVVEKILAKIQEIVSQRESQVSDVIDVPVEKHRTLIGRGGDVKRQMENKFKVSIDIPKQGDGKTDVKISGQPSDVNAAKEHILSLIKEQQGETVEVPRNLHHAVSGGGQFFRKLRNELHVTVDHAGHQVPPRPSQQTRSNGGGGALPLITDEPDANAHSWHVVEANTSGSDEDGTIPWVFRGSEENVEKAKKLLETALAQAQKPSATGYLTLSDPRTYRFVIGQGGSKVNQIRKQSGCTITVPKQGSDDPIEVVGTKDGVEKAKDLILAAVEEGSRGPAGRD</sequence>
<evidence type="ECO:0000256" key="3">
    <source>
        <dbReference type="SAM" id="MobiDB-lite"/>
    </source>
</evidence>
<dbReference type="PROSITE" id="PS50084">
    <property type="entry name" value="KH_TYPE_1"/>
    <property type="match status" value="8"/>
</dbReference>
<organism evidence="5 6">
    <name type="scientific">Pyricularia grisea</name>
    <name type="common">Crabgrass-specific blast fungus</name>
    <name type="synonym">Magnaporthe grisea</name>
    <dbReference type="NCBI Taxonomy" id="148305"/>
    <lineage>
        <taxon>Eukaryota</taxon>
        <taxon>Fungi</taxon>
        <taxon>Dikarya</taxon>
        <taxon>Ascomycota</taxon>
        <taxon>Pezizomycotina</taxon>
        <taxon>Sordariomycetes</taxon>
        <taxon>Sordariomycetidae</taxon>
        <taxon>Magnaporthales</taxon>
        <taxon>Pyriculariaceae</taxon>
        <taxon>Pyricularia</taxon>
    </lineage>
</organism>
<dbReference type="Pfam" id="PF22952">
    <property type="entry name" value="KH_11"/>
    <property type="match status" value="1"/>
</dbReference>
<dbReference type="CDD" id="cd22408">
    <property type="entry name" value="KH-I_Vigilin_rpt4"/>
    <property type="match status" value="1"/>
</dbReference>
<feature type="domain" description="K Homology" evidence="4">
    <location>
        <begin position="913"/>
        <end position="990"/>
    </location>
</feature>
<dbReference type="SUPFAM" id="SSF54791">
    <property type="entry name" value="Eukaryotic type KH-domain (KH-domain type I)"/>
    <property type="match status" value="8"/>
</dbReference>
<dbReference type="Gene3D" id="3.30.1370.10">
    <property type="entry name" value="K Homology domain, type 1"/>
    <property type="match status" value="9"/>
</dbReference>
<feature type="domain" description="K Homology" evidence="4">
    <location>
        <begin position="356"/>
        <end position="423"/>
    </location>
</feature>
<dbReference type="Proteomes" id="UP000515153">
    <property type="component" value="Unplaced"/>
</dbReference>
<proteinExistence type="predicted"/>
<dbReference type="GO" id="GO:0005737">
    <property type="term" value="C:cytoplasm"/>
    <property type="evidence" value="ECO:0007669"/>
    <property type="project" value="TreeGrafter"/>
</dbReference>
<feature type="domain" description="K Homology" evidence="4">
    <location>
        <begin position="187"/>
        <end position="264"/>
    </location>
</feature>
<dbReference type="GeneID" id="41955903"/>
<feature type="domain" description="K Homology" evidence="4">
    <location>
        <begin position="1179"/>
        <end position="1247"/>
    </location>
</feature>
<dbReference type="Pfam" id="PF00013">
    <property type="entry name" value="KH_1"/>
    <property type="match status" value="7"/>
</dbReference>
<dbReference type="AlphaFoldDB" id="A0A6P8BHJ6"/>
<dbReference type="InterPro" id="IPR004087">
    <property type="entry name" value="KH_dom"/>
</dbReference>
<dbReference type="GO" id="GO:0003729">
    <property type="term" value="F:mRNA binding"/>
    <property type="evidence" value="ECO:0007669"/>
    <property type="project" value="TreeGrafter"/>
</dbReference>
<dbReference type="RefSeq" id="XP_030986773.1">
    <property type="nucleotide sequence ID" value="XM_031120989.1"/>
</dbReference>
<dbReference type="PANTHER" id="PTHR10627:SF31">
    <property type="entry name" value="DODECA-SATELLITE-BINDING PROTEIN 1, ISOFORM A"/>
    <property type="match status" value="1"/>
</dbReference>
<feature type="domain" description="K Homology" evidence="4">
    <location>
        <begin position="742"/>
        <end position="833"/>
    </location>
</feature>
<dbReference type="InterPro" id="IPR004088">
    <property type="entry name" value="KH_dom_type_1"/>
</dbReference>
<reference evidence="6" key="2">
    <citation type="submission" date="2019-10" db="EMBL/GenBank/DDBJ databases">
        <authorList>
            <consortium name="NCBI Genome Project"/>
        </authorList>
    </citation>
    <scope>NUCLEOTIDE SEQUENCE</scope>
    <source>
        <strain evidence="6">NI907</strain>
    </source>
</reference>
<dbReference type="OrthoDB" id="10027144at2759"/>
<accession>A0A6P8BHJ6</accession>
<keyword evidence="1" id="KW-0677">Repeat</keyword>
<dbReference type="CDD" id="cd22450">
    <property type="entry name" value="KH-I_ScSCP160_rpt5"/>
    <property type="match status" value="1"/>
</dbReference>
<evidence type="ECO:0000313" key="6">
    <source>
        <dbReference type="RefSeq" id="XP_030986773.1"/>
    </source>
</evidence>
<feature type="region of interest" description="Disordered" evidence="3">
    <location>
        <begin position="1099"/>
        <end position="1119"/>
    </location>
</feature>
<dbReference type="InterPro" id="IPR054548">
    <property type="entry name" value="SCP160-like_KH"/>
</dbReference>
<dbReference type="SMART" id="SM00322">
    <property type="entry name" value="KH"/>
    <property type="match status" value="9"/>
</dbReference>
<dbReference type="InterPro" id="IPR036612">
    <property type="entry name" value="KH_dom_type_1_sf"/>
</dbReference>
<feature type="domain" description="K Homology" evidence="4">
    <location>
        <begin position="994"/>
        <end position="1062"/>
    </location>
</feature>
<reference evidence="6" key="3">
    <citation type="submission" date="2025-08" db="UniProtKB">
        <authorList>
            <consortium name="RefSeq"/>
        </authorList>
    </citation>
    <scope>IDENTIFICATION</scope>
    <source>
        <strain evidence="6">NI907</strain>
    </source>
</reference>
<evidence type="ECO:0000313" key="5">
    <source>
        <dbReference type="Proteomes" id="UP000515153"/>
    </source>
</evidence>
<keyword evidence="5" id="KW-1185">Reference proteome</keyword>
<feature type="region of interest" description="Disordered" evidence="3">
    <location>
        <begin position="1"/>
        <end position="111"/>
    </location>
</feature>
<protein>
    <recommendedName>
        <fullName evidence="4">K Homology domain-containing protein</fullName>
    </recommendedName>
</protein>
<dbReference type="CDD" id="cd22448">
    <property type="entry name" value="KH-I_ScSCP160_rpt3"/>
    <property type="match status" value="1"/>
</dbReference>
<feature type="domain" description="K Homology" evidence="4">
    <location>
        <begin position="1063"/>
        <end position="1174"/>
    </location>
</feature>